<protein>
    <recommendedName>
        <fullName evidence="4">Nutrient deprivation-induced protein</fullName>
    </recommendedName>
</protein>
<evidence type="ECO:0000313" key="3">
    <source>
        <dbReference type="Proteomes" id="UP001597213"/>
    </source>
</evidence>
<sequence>MTAQNEGKPDDGKLISEKTKEVAEAVSETAKEHAQDLSRTVVTEAWDYAGQAKDAAAGEVKNVASALRTAASELRSGSPQERTFGQIADTLADTSDALRDKDLGEMVGAINDFARRNPMLFLGSAALIGLAATRFAKASGGSPYPHAETYGLQSRQSAHPTATTPSGLPTGSTSAPSNTTTPKGGAV</sequence>
<organism evidence="2 3">
    <name type="scientific">Paracoccus pacificus</name>
    <dbReference type="NCBI Taxonomy" id="1463598"/>
    <lineage>
        <taxon>Bacteria</taxon>
        <taxon>Pseudomonadati</taxon>
        <taxon>Pseudomonadota</taxon>
        <taxon>Alphaproteobacteria</taxon>
        <taxon>Rhodobacterales</taxon>
        <taxon>Paracoccaceae</taxon>
        <taxon>Paracoccus</taxon>
    </lineage>
</organism>
<feature type="compositionally biased region" description="Polar residues" evidence="1">
    <location>
        <begin position="178"/>
        <end position="187"/>
    </location>
</feature>
<keyword evidence="3" id="KW-1185">Reference proteome</keyword>
<evidence type="ECO:0008006" key="4">
    <source>
        <dbReference type="Google" id="ProtNLM"/>
    </source>
</evidence>
<evidence type="ECO:0000313" key="2">
    <source>
        <dbReference type="EMBL" id="MFD1881346.1"/>
    </source>
</evidence>
<feature type="region of interest" description="Disordered" evidence="1">
    <location>
        <begin position="142"/>
        <end position="187"/>
    </location>
</feature>
<comment type="caution">
    <text evidence="2">The sequence shown here is derived from an EMBL/GenBank/DDBJ whole genome shotgun (WGS) entry which is preliminary data.</text>
</comment>
<feature type="compositionally biased region" description="Basic and acidic residues" evidence="1">
    <location>
        <begin position="7"/>
        <end position="36"/>
    </location>
</feature>
<gene>
    <name evidence="2" type="ORF">ACFSCT_06400</name>
</gene>
<feature type="compositionally biased region" description="Low complexity" evidence="1">
    <location>
        <begin position="160"/>
        <end position="177"/>
    </location>
</feature>
<dbReference type="EMBL" id="JBHUEN010000017">
    <property type="protein sequence ID" value="MFD1881346.1"/>
    <property type="molecule type" value="Genomic_DNA"/>
</dbReference>
<dbReference type="Gene3D" id="1.10.287.700">
    <property type="entry name" value="Helix hairpin bin"/>
    <property type="match status" value="1"/>
</dbReference>
<dbReference type="Proteomes" id="UP001597213">
    <property type="component" value="Unassembled WGS sequence"/>
</dbReference>
<name>A0ABW4R541_9RHOB</name>
<proteinExistence type="predicted"/>
<feature type="region of interest" description="Disordered" evidence="1">
    <location>
        <begin position="1"/>
        <end position="36"/>
    </location>
</feature>
<accession>A0ABW4R541</accession>
<evidence type="ECO:0000256" key="1">
    <source>
        <dbReference type="SAM" id="MobiDB-lite"/>
    </source>
</evidence>
<dbReference type="RefSeq" id="WP_379141121.1">
    <property type="nucleotide sequence ID" value="NZ_JBHUEN010000017.1"/>
</dbReference>
<reference evidence="3" key="1">
    <citation type="journal article" date="2019" name="Int. J. Syst. Evol. Microbiol.">
        <title>The Global Catalogue of Microorganisms (GCM) 10K type strain sequencing project: providing services to taxonomists for standard genome sequencing and annotation.</title>
        <authorList>
            <consortium name="The Broad Institute Genomics Platform"/>
            <consortium name="The Broad Institute Genome Sequencing Center for Infectious Disease"/>
            <person name="Wu L."/>
            <person name="Ma J."/>
        </authorList>
    </citation>
    <scope>NUCLEOTIDE SEQUENCE [LARGE SCALE GENOMIC DNA]</scope>
    <source>
        <strain evidence="3">CCUG 56029</strain>
    </source>
</reference>